<dbReference type="STRING" id="137246.A0A401RTC2"/>
<dbReference type="OMA" id="KCHNRIT"/>
<sequence>MSSDVVIQASFQYKGECNTDTVVELQELKVLKEIENFCNGGEEEMDPITDIQDIMPALQRQKPPNSLLLWCNLYPTRATVSRGRPNRHKLCRRCETAIETISHISGCCPFVKNARIKCHNRITDQLQKHVSKYGWTSYMEPRLFAKDGSLWKPDLILKKEQKIAVVDVTVQYENDSKAVEMAWREKSDKYKHLNAEVMELTGGLEPKHFGFIMGIRGKRLGMNNCLVKFLGIERFETFAQKTSRLTLSLTLKLLQLFNDK</sequence>
<protein>
    <recommendedName>
        <fullName evidence="3">Reverse transcriptase zinc-binding domain-containing protein</fullName>
    </recommendedName>
</protein>
<gene>
    <name evidence="1" type="ORF">chiPu_0019869</name>
</gene>
<dbReference type="AlphaFoldDB" id="A0A401RTC2"/>
<dbReference type="EMBL" id="BEZZ01002205">
    <property type="protein sequence ID" value="GCC21399.1"/>
    <property type="molecule type" value="Genomic_DNA"/>
</dbReference>
<dbReference type="Proteomes" id="UP000287033">
    <property type="component" value="Unassembled WGS sequence"/>
</dbReference>
<evidence type="ECO:0000313" key="2">
    <source>
        <dbReference type="Proteomes" id="UP000287033"/>
    </source>
</evidence>
<evidence type="ECO:0008006" key="3">
    <source>
        <dbReference type="Google" id="ProtNLM"/>
    </source>
</evidence>
<accession>A0A401RTC2</accession>
<dbReference type="OrthoDB" id="9214535at2759"/>
<reference evidence="1 2" key="1">
    <citation type="journal article" date="2018" name="Nat. Ecol. Evol.">
        <title>Shark genomes provide insights into elasmobranch evolution and the origin of vertebrates.</title>
        <authorList>
            <person name="Hara Y"/>
            <person name="Yamaguchi K"/>
            <person name="Onimaru K"/>
            <person name="Kadota M"/>
            <person name="Koyanagi M"/>
            <person name="Keeley SD"/>
            <person name="Tatsumi K"/>
            <person name="Tanaka K"/>
            <person name="Motone F"/>
            <person name="Kageyama Y"/>
            <person name="Nozu R"/>
            <person name="Adachi N"/>
            <person name="Nishimura O"/>
            <person name="Nakagawa R"/>
            <person name="Tanegashima C"/>
            <person name="Kiyatake I"/>
            <person name="Matsumoto R"/>
            <person name="Murakumo K"/>
            <person name="Nishida K"/>
            <person name="Terakita A"/>
            <person name="Kuratani S"/>
            <person name="Sato K"/>
            <person name="Hyodo S Kuraku.S."/>
        </authorList>
    </citation>
    <scope>NUCLEOTIDE SEQUENCE [LARGE SCALE GENOMIC DNA]</scope>
</reference>
<evidence type="ECO:0000313" key="1">
    <source>
        <dbReference type="EMBL" id="GCC21399.1"/>
    </source>
</evidence>
<comment type="caution">
    <text evidence="1">The sequence shown here is derived from an EMBL/GenBank/DDBJ whole genome shotgun (WGS) entry which is preliminary data.</text>
</comment>
<keyword evidence="2" id="KW-1185">Reference proteome</keyword>
<proteinExistence type="predicted"/>
<name>A0A401RTC2_CHIPU</name>
<organism evidence="1 2">
    <name type="scientific">Chiloscyllium punctatum</name>
    <name type="common">Brownbanded bambooshark</name>
    <name type="synonym">Hemiscyllium punctatum</name>
    <dbReference type="NCBI Taxonomy" id="137246"/>
    <lineage>
        <taxon>Eukaryota</taxon>
        <taxon>Metazoa</taxon>
        <taxon>Chordata</taxon>
        <taxon>Craniata</taxon>
        <taxon>Vertebrata</taxon>
        <taxon>Chondrichthyes</taxon>
        <taxon>Elasmobranchii</taxon>
        <taxon>Galeomorphii</taxon>
        <taxon>Galeoidea</taxon>
        <taxon>Orectolobiformes</taxon>
        <taxon>Hemiscylliidae</taxon>
        <taxon>Chiloscyllium</taxon>
    </lineage>
</organism>